<protein>
    <recommendedName>
        <fullName evidence="2">site-specific DNA-methyltransferase (cytosine-N(4)-specific)</fullName>
        <ecNumber evidence="2">2.1.1.113</ecNumber>
    </recommendedName>
</protein>
<evidence type="ECO:0000256" key="8">
    <source>
        <dbReference type="ARBA" id="ARBA00049120"/>
    </source>
</evidence>
<dbReference type="OrthoDB" id="9816288at2"/>
<evidence type="ECO:0000259" key="9">
    <source>
        <dbReference type="Pfam" id="PF01555"/>
    </source>
</evidence>
<comment type="caution">
    <text evidence="10">The sequence shown here is derived from an EMBL/GenBank/DDBJ whole genome shotgun (WGS) entry which is preliminary data.</text>
</comment>
<evidence type="ECO:0000256" key="2">
    <source>
        <dbReference type="ARBA" id="ARBA00012185"/>
    </source>
</evidence>
<keyword evidence="5" id="KW-0949">S-adenosyl-L-methionine</keyword>
<keyword evidence="4 10" id="KW-0808">Transferase</keyword>
<dbReference type="AlphaFoldDB" id="A0A844BDA8"/>
<sequence>MSLPCEPDLLAAVPETLRPVLRAYLSGAPVANDALYAQLQPEVEASPERWQPKAAAPASCRDRNLVHRKMRWHQQTLRQLGLLEKVPGRRGVWQLKPQAKELTPARPGMVLVAFSTRLGLALWSSCHDVFPRIDEPIALLLTSPPYPIRKPRAYGGVTAGEFTDFICGALEPIVANLLDGGSIALSLSPDCFEPGSPARSTYLEEATLALKRRFDLHLMDRIIWTNPARPPGPVRWASIQRVQLSATYEMVLWFTNNPAACFSDNRRVLQPHTERHAGLIARGGEKRTTNYGDGAYRLRVGSFGAETAGRIPRNVQNFTHNGATHRAMRQAAISAGLPTHGACMPLGLAKFLVEFLTRKDQLVVDCFGGWLRTALAAEQTGRRWLATELMGEHLMGAAYAFQHAEGFQSAFDLKTGGHA</sequence>
<comment type="similarity">
    <text evidence="1">Belongs to the N(4)/N(6)-methyltransferase family. N(4) subfamily.</text>
</comment>
<gene>
    <name evidence="10" type="ORF">GHT07_20660</name>
</gene>
<evidence type="ECO:0000256" key="6">
    <source>
        <dbReference type="ARBA" id="ARBA00022747"/>
    </source>
</evidence>
<dbReference type="InterPro" id="IPR029063">
    <property type="entry name" value="SAM-dependent_MTases_sf"/>
</dbReference>
<evidence type="ECO:0000313" key="11">
    <source>
        <dbReference type="Proteomes" id="UP000487350"/>
    </source>
</evidence>
<dbReference type="GO" id="GO:0032259">
    <property type="term" value="P:methylation"/>
    <property type="evidence" value="ECO:0007669"/>
    <property type="project" value="UniProtKB-KW"/>
</dbReference>
<evidence type="ECO:0000256" key="4">
    <source>
        <dbReference type="ARBA" id="ARBA00022679"/>
    </source>
</evidence>
<accession>A0A844BDA8</accession>
<dbReference type="InterPro" id="IPR017985">
    <property type="entry name" value="MeTrfase_CN4_CS"/>
</dbReference>
<dbReference type="Gene3D" id="3.40.50.150">
    <property type="entry name" value="Vaccinia Virus protein VP39"/>
    <property type="match status" value="1"/>
</dbReference>
<evidence type="ECO:0000256" key="1">
    <source>
        <dbReference type="ARBA" id="ARBA00010203"/>
    </source>
</evidence>
<keyword evidence="3 10" id="KW-0489">Methyltransferase</keyword>
<evidence type="ECO:0000256" key="5">
    <source>
        <dbReference type="ARBA" id="ARBA00022691"/>
    </source>
</evidence>
<dbReference type="InterPro" id="IPR002941">
    <property type="entry name" value="DNA_methylase_N4/N6"/>
</dbReference>
<evidence type="ECO:0000313" key="10">
    <source>
        <dbReference type="EMBL" id="MRD49689.1"/>
    </source>
</evidence>
<name>A0A844BDA8_9BURK</name>
<dbReference type="PROSITE" id="PS00093">
    <property type="entry name" value="N4_MTASE"/>
    <property type="match status" value="1"/>
</dbReference>
<evidence type="ECO:0000256" key="7">
    <source>
        <dbReference type="ARBA" id="ARBA00023125"/>
    </source>
</evidence>
<dbReference type="RefSeq" id="WP_153586983.1">
    <property type="nucleotide sequence ID" value="NZ_WJBU01000030.1"/>
</dbReference>
<feature type="domain" description="DNA methylase N-4/N-6" evidence="9">
    <location>
        <begin position="138"/>
        <end position="393"/>
    </location>
</feature>
<comment type="catalytic activity">
    <reaction evidence="8">
        <text>a 2'-deoxycytidine in DNA + S-adenosyl-L-methionine = an N(4)-methyl-2'-deoxycytidine in DNA + S-adenosyl-L-homocysteine + H(+)</text>
        <dbReference type="Rhea" id="RHEA:16857"/>
        <dbReference type="Rhea" id="RHEA-COMP:11369"/>
        <dbReference type="Rhea" id="RHEA-COMP:13674"/>
        <dbReference type="ChEBI" id="CHEBI:15378"/>
        <dbReference type="ChEBI" id="CHEBI:57856"/>
        <dbReference type="ChEBI" id="CHEBI:59789"/>
        <dbReference type="ChEBI" id="CHEBI:85452"/>
        <dbReference type="ChEBI" id="CHEBI:137933"/>
        <dbReference type="EC" id="2.1.1.113"/>
    </reaction>
</comment>
<reference evidence="10 11" key="1">
    <citation type="submission" date="2019-11" db="EMBL/GenBank/DDBJ databases">
        <title>Caenimonas koreensis gen. nov., sp. nov., isolated from activated sludge.</title>
        <authorList>
            <person name="Seung H.R."/>
        </authorList>
    </citation>
    <scope>NUCLEOTIDE SEQUENCE [LARGE SCALE GENOMIC DNA]</scope>
    <source>
        <strain evidence="10 11">EMB320</strain>
    </source>
</reference>
<dbReference type="Pfam" id="PF01555">
    <property type="entry name" value="N6_N4_Mtase"/>
    <property type="match status" value="1"/>
</dbReference>
<keyword evidence="11" id="KW-1185">Reference proteome</keyword>
<organism evidence="10 11">
    <name type="scientific">Caenimonas koreensis DSM 17982</name>
    <dbReference type="NCBI Taxonomy" id="1121255"/>
    <lineage>
        <taxon>Bacteria</taxon>
        <taxon>Pseudomonadati</taxon>
        <taxon>Pseudomonadota</taxon>
        <taxon>Betaproteobacteria</taxon>
        <taxon>Burkholderiales</taxon>
        <taxon>Comamonadaceae</taxon>
        <taxon>Caenimonas</taxon>
    </lineage>
</organism>
<dbReference type="EMBL" id="WJBU01000030">
    <property type="protein sequence ID" value="MRD49689.1"/>
    <property type="molecule type" value="Genomic_DNA"/>
</dbReference>
<dbReference type="GO" id="GO:0015667">
    <property type="term" value="F:site-specific DNA-methyltransferase (cytosine-N4-specific) activity"/>
    <property type="evidence" value="ECO:0007669"/>
    <property type="project" value="UniProtKB-EC"/>
</dbReference>
<dbReference type="EC" id="2.1.1.113" evidence="2"/>
<dbReference type="GO" id="GO:0008170">
    <property type="term" value="F:N-methyltransferase activity"/>
    <property type="evidence" value="ECO:0007669"/>
    <property type="project" value="InterPro"/>
</dbReference>
<evidence type="ECO:0000256" key="3">
    <source>
        <dbReference type="ARBA" id="ARBA00022603"/>
    </source>
</evidence>
<dbReference type="SUPFAM" id="SSF53335">
    <property type="entry name" value="S-adenosyl-L-methionine-dependent methyltransferases"/>
    <property type="match status" value="1"/>
</dbReference>
<proteinExistence type="inferred from homology"/>
<dbReference type="GO" id="GO:0003677">
    <property type="term" value="F:DNA binding"/>
    <property type="evidence" value="ECO:0007669"/>
    <property type="project" value="UniProtKB-KW"/>
</dbReference>
<dbReference type="Proteomes" id="UP000487350">
    <property type="component" value="Unassembled WGS sequence"/>
</dbReference>
<keyword evidence="7" id="KW-0238">DNA-binding</keyword>
<dbReference type="GO" id="GO:0009307">
    <property type="term" value="P:DNA restriction-modification system"/>
    <property type="evidence" value="ECO:0007669"/>
    <property type="project" value="UniProtKB-KW"/>
</dbReference>
<keyword evidence="6" id="KW-0680">Restriction system</keyword>